<evidence type="ECO:0000256" key="3">
    <source>
        <dbReference type="ARBA" id="ARBA00022691"/>
    </source>
</evidence>
<sequence>MGNKTSILHILYALFPLNYERYIEPFGGSGAVLLGKKKPDKFEVYNDYNHNLVNLFRCMRDRPMAFIKELGFYPLNSRDDFNAIRDFFRQEKFDDKYLDEELELTKIILPDLKAEEIIELYIKVKQDYDLRRAVMFLKLLRYSYSSSGKSFACQPFSVVSLFQLIEQVGKRLENTVIENQDFEVLIKHYDRDNAFFYCDPPYYSSEYVYQCGFTWDDHLRLKNTLANSKGKWLVSYNDCEEIRNLYDGYLFFDFTRLHNMKQRINAGEQFPELLISNYDMYERQRNKPLQLSLLDLTTEQQIDLEQILKECIINNGK</sequence>
<comment type="caution">
    <text evidence="4">The sequence shown here is derived from an EMBL/GenBank/DDBJ whole genome shotgun (WGS) entry which is preliminary data.</text>
</comment>
<protein>
    <submittedName>
        <fullName evidence="4">DNA adenine methylase</fullName>
    </submittedName>
</protein>
<dbReference type="PRINTS" id="PR00505">
    <property type="entry name" value="D12N6MTFRASE"/>
</dbReference>
<accession>A0ABR7HHD2</accession>
<dbReference type="PANTHER" id="PTHR30481">
    <property type="entry name" value="DNA ADENINE METHYLASE"/>
    <property type="match status" value="1"/>
</dbReference>
<reference evidence="4 5" key="1">
    <citation type="submission" date="2020-08" db="EMBL/GenBank/DDBJ databases">
        <title>Genome public.</title>
        <authorList>
            <person name="Liu C."/>
            <person name="Sun Q."/>
        </authorList>
    </citation>
    <scope>NUCLEOTIDE SEQUENCE [LARGE SCALE GENOMIC DNA]</scope>
    <source>
        <strain evidence="4 5">NSJ-71</strain>
    </source>
</reference>
<gene>
    <name evidence="4" type="ORF">H8R91_00050</name>
</gene>
<evidence type="ECO:0000313" key="5">
    <source>
        <dbReference type="Proteomes" id="UP000636755"/>
    </source>
</evidence>
<dbReference type="Proteomes" id="UP000636755">
    <property type="component" value="Unassembled WGS sequence"/>
</dbReference>
<dbReference type="InterPro" id="IPR012327">
    <property type="entry name" value="MeTrfase_D12"/>
</dbReference>
<keyword evidence="5" id="KW-1185">Reference proteome</keyword>
<evidence type="ECO:0000256" key="1">
    <source>
        <dbReference type="ARBA" id="ARBA00022603"/>
    </source>
</evidence>
<keyword evidence="1 4" id="KW-0489">Methyltransferase</keyword>
<keyword evidence="2" id="KW-0808">Transferase</keyword>
<dbReference type="Pfam" id="PF02086">
    <property type="entry name" value="MethyltransfD12"/>
    <property type="match status" value="1"/>
</dbReference>
<name>A0ABR7HHD2_9FIRM</name>
<dbReference type="SUPFAM" id="SSF53335">
    <property type="entry name" value="S-adenosyl-L-methionine-dependent methyltransferases"/>
    <property type="match status" value="1"/>
</dbReference>
<proteinExistence type="predicted"/>
<evidence type="ECO:0000256" key="2">
    <source>
        <dbReference type="ARBA" id="ARBA00022679"/>
    </source>
</evidence>
<dbReference type="GO" id="GO:0032259">
    <property type="term" value="P:methylation"/>
    <property type="evidence" value="ECO:0007669"/>
    <property type="project" value="UniProtKB-KW"/>
</dbReference>
<organism evidence="4 5">
    <name type="scientific">Ruminococcus intestinalis</name>
    <dbReference type="NCBI Taxonomy" id="2763066"/>
    <lineage>
        <taxon>Bacteria</taxon>
        <taxon>Bacillati</taxon>
        <taxon>Bacillota</taxon>
        <taxon>Clostridia</taxon>
        <taxon>Eubacteriales</taxon>
        <taxon>Oscillospiraceae</taxon>
        <taxon>Ruminococcus</taxon>
    </lineage>
</organism>
<keyword evidence="3" id="KW-0949">S-adenosyl-L-methionine</keyword>
<dbReference type="InterPro" id="IPR029063">
    <property type="entry name" value="SAM-dependent_MTases_sf"/>
</dbReference>
<dbReference type="GO" id="GO:0008168">
    <property type="term" value="F:methyltransferase activity"/>
    <property type="evidence" value="ECO:0007669"/>
    <property type="project" value="UniProtKB-KW"/>
</dbReference>
<dbReference type="Gene3D" id="3.40.50.150">
    <property type="entry name" value="Vaccinia Virus protein VP39"/>
    <property type="match status" value="2"/>
</dbReference>
<dbReference type="EMBL" id="JACOPS010000001">
    <property type="protein sequence ID" value="MBC5726936.1"/>
    <property type="molecule type" value="Genomic_DNA"/>
</dbReference>
<evidence type="ECO:0000313" key="4">
    <source>
        <dbReference type="EMBL" id="MBC5726936.1"/>
    </source>
</evidence>